<accession>A0A6V8LAF8</accession>
<dbReference type="AlphaFoldDB" id="A0A6V8LAF8"/>
<evidence type="ECO:0000313" key="7">
    <source>
        <dbReference type="Proteomes" id="UP000482960"/>
    </source>
</evidence>
<evidence type="ECO:0000256" key="2">
    <source>
        <dbReference type="ARBA" id="ARBA00023125"/>
    </source>
</evidence>
<dbReference type="Proteomes" id="UP000482960">
    <property type="component" value="Unassembled WGS sequence"/>
</dbReference>
<dbReference type="RefSeq" id="WP_173078250.1">
    <property type="nucleotide sequence ID" value="NZ_BAABJB010000010.1"/>
</dbReference>
<dbReference type="Pfam" id="PF00392">
    <property type="entry name" value="GntR"/>
    <property type="match status" value="1"/>
</dbReference>
<dbReference type="SMART" id="SM00866">
    <property type="entry name" value="UTRA"/>
    <property type="match status" value="1"/>
</dbReference>
<dbReference type="EMBL" id="BLPG01000001">
    <property type="protein sequence ID" value="GFJ91056.1"/>
    <property type="molecule type" value="Genomic_DNA"/>
</dbReference>
<dbReference type="SMART" id="SM00345">
    <property type="entry name" value="HTH_GNTR"/>
    <property type="match status" value="1"/>
</dbReference>
<dbReference type="PRINTS" id="PR00035">
    <property type="entry name" value="HTHGNTR"/>
</dbReference>
<dbReference type="InterPro" id="IPR050679">
    <property type="entry name" value="Bact_HTH_transcr_reg"/>
</dbReference>
<comment type="caution">
    <text evidence="6">The sequence shown here is derived from an EMBL/GenBank/DDBJ whole genome shotgun (WGS) entry which is preliminary data.</text>
</comment>
<proteinExistence type="predicted"/>
<dbReference type="InterPro" id="IPR036388">
    <property type="entry name" value="WH-like_DNA-bd_sf"/>
</dbReference>
<dbReference type="InterPro" id="IPR011663">
    <property type="entry name" value="UTRA"/>
</dbReference>
<protein>
    <submittedName>
        <fullName evidence="6">GntR family transcriptional regulator</fullName>
    </submittedName>
</protein>
<dbReference type="InterPro" id="IPR028978">
    <property type="entry name" value="Chorismate_lyase_/UTRA_dom_sf"/>
</dbReference>
<evidence type="ECO:0000313" key="6">
    <source>
        <dbReference type="EMBL" id="GFJ91056.1"/>
    </source>
</evidence>
<dbReference type="SUPFAM" id="SSF64288">
    <property type="entry name" value="Chorismate lyase-like"/>
    <property type="match status" value="1"/>
</dbReference>
<feature type="compositionally biased region" description="Low complexity" evidence="4">
    <location>
        <begin position="250"/>
        <end position="263"/>
    </location>
</feature>
<sequence length="271" mass="29939">MPRTPPQITEPVTRQRQVADYLRDGILSGDFPAGQPLPSEERLADLFGVSRHVIRQAVTTLVGEGLLIVRRPHGTIVRDPHARPAHLDHRGLTLADGHHTETEPVTWQDIDPPAFVRADATAAQADLFNIPPGQPMLTRDVLQQANGLRRSVRLHMPFSVAADLDTPWLDDPHLPEPVQVYDWFHSHGHPLTFTEYVRARMPVGDETTALRITPGTPLLVIARTATTAGRVVTLEQTRIPGDQTELAYPLTTTSPAAPASKPATRTRRTTR</sequence>
<organism evidence="6 7">
    <name type="scientific">Phytohabitans rumicis</name>
    <dbReference type="NCBI Taxonomy" id="1076125"/>
    <lineage>
        <taxon>Bacteria</taxon>
        <taxon>Bacillati</taxon>
        <taxon>Actinomycetota</taxon>
        <taxon>Actinomycetes</taxon>
        <taxon>Micromonosporales</taxon>
        <taxon>Micromonosporaceae</taxon>
    </lineage>
</organism>
<dbReference type="GO" id="GO:0045892">
    <property type="term" value="P:negative regulation of DNA-templated transcription"/>
    <property type="evidence" value="ECO:0007669"/>
    <property type="project" value="TreeGrafter"/>
</dbReference>
<feature type="domain" description="HTH gntR-type" evidence="5">
    <location>
        <begin position="12"/>
        <end position="80"/>
    </location>
</feature>
<dbReference type="PANTHER" id="PTHR44846">
    <property type="entry name" value="MANNOSYL-D-GLYCERATE TRANSPORT/METABOLISM SYSTEM REPRESSOR MNGR-RELATED"/>
    <property type="match status" value="1"/>
</dbReference>
<reference evidence="6 7" key="2">
    <citation type="submission" date="2020-03" db="EMBL/GenBank/DDBJ databases">
        <authorList>
            <person name="Ichikawa N."/>
            <person name="Kimura A."/>
            <person name="Kitahashi Y."/>
            <person name="Uohara A."/>
        </authorList>
    </citation>
    <scope>NUCLEOTIDE SEQUENCE [LARGE SCALE GENOMIC DNA]</scope>
    <source>
        <strain evidence="6 7">NBRC 108638</strain>
    </source>
</reference>
<dbReference type="InterPro" id="IPR036390">
    <property type="entry name" value="WH_DNA-bd_sf"/>
</dbReference>
<keyword evidence="1" id="KW-0805">Transcription regulation</keyword>
<reference evidence="6 7" key="1">
    <citation type="submission" date="2020-03" db="EMBL/GenBank/DDBJ databases">
        <title>Whole genome shotgun sequence of Phytohabitans rumicis NBRC 108638.</title>
        <authorList>
            <person name="Komaki H."/>
            <person name="Tamura T."/>
        </authorList>
    </citation>
    <scope>NUCLEOTIDE SEQUENCE [LARGE SCALE GENOMIC DNA]</scope>
    <source>
        <strain evidence="6 7">NBRC 108638</strain>
    </source>
</reference>
<keyword evidence="7" id="KW-1185">Reference proteome</keyword>
<dbReference type="Pfam" id="PF07702">
    <property type="entry name" value="UTRA"/>
    <property type="match status" value="1"/>
</dbReference>
<keyword evidence="2" id="KW-0238">DNA-binding</keyword>
<dbReference type="SUPFAM" id="SSF46785">
    <property type="entry name" value="Winged helix' DNA-binding domain"/>
    <property type="match status" value="1"/>
</dbReference>
<dbReference type="CDD" id="cd07377">
    <property type="entry name" value="WHTH_GntR"/>
    <property type="match status" value="1"/>
</dbReference>
<evidence type="ECO:0000256" key="4">
    <source>
        <dbReference type="SAM" id="MobiDB-lite"/>
    </source>
</evidence>
<keyword evidence="3" id="KW-0804">Transcription</keyword>
<dbReference type="Gene3D" id="1.10.10.10">
    <property type="entry name" value="Winged helix-like DNA-binding domain superfamily/Winged helix DNA-binding domain"/>
    <property type="match status" value="1"/>
</dbReference>
<evidence type="ECO:0000256" key="3">
    <source>
        <dbReference type="ARBA" id="ARBA00023163"/>
    </source>
</evidence>
<dbReference type="Gene3D" id="3.40.1410.10">
    <property type="entry name" value="Chorismate lyase-like"/>
    <property type="match status" value="1"/>
</dbReference>
<name>A0A6V8LAF8_9ACTN</name>
<dbReference type="GO" id="GO:0003677">
    <property type="term" value="F:DNA binding"/>
    <property type="evidence" value="ECO:0007669"/>
    <property type="project" value="UniProtKB-KW"/>
</dbReference>
<evidence type="ECO:0000256" key="1">
    <source>
        <dbReference type="ARBA" id="ARBA00023015"/>
    </source>
</evidence>
<dbReference type="InterPro" id="IPR000524">
    <property type="entry name" value="Tscrpt_reg_HTH_GntR"/>
</dbReference>
<gene>
    <name evidence="6" type="ORF">Prum_046980</name>
</gene>
<dbReference type="PROSITE" id="PS50949">
    <property type="entry name" value="HTH_GNTR"/>
    <property type="match status" value="1"/>
</dbReference>
<dbReference type="PANTHER" id="PTHR44846:SF17">
    <property type="entry name" value="GNTR-FAMILY TRANSCRIPTIONAL REGULATOR"/>
    <property type="match status" value="1"/>
</dbReference>
<feature type="region of interest" description="Disordered" evidence="4">
    <location>
        <begin position="250"/>
        <end position="271"/>
    </location>
</feature>
<dbReference type="GO" id="GO:0003700">
    <property type="term" value="F:DNA-binding transcription factor activity"/>
    <property type="evidence" value="ECO:0007669"/>
    <property type="project" value="InterPro"/>
</dbReference>
<evidence type="ECO:0000259" key="5">
    <source>
        <dbReference type="PROSITE" id="PS50949"/>
    </source>
</evidence>